<proteinExistence type="predicted"/>
<dbReference type="OrthoDB" id="666726at2759"/>
<protein>
    <submittedName>
        <fullName evidence="1">Uncharacterized protein</fullName>
    </submittedName>
</protein>
<name>A0A7J6X117_THATH</name>
<organism evidence="1 2">
    <name type="scientific">Thalictrum thalictroides</name>
    <name type="common">Rue-anemone</name>
    <name type="synonym">Anemone thalictroides</name>
    <dbReference type="NCBI Taxonomy" id="46969"/>
    <lineage>
        <taxon>Eukaryota</taxon>
        <taxon>Viridiplantae</taxon>
        <taxon>Streptophyta</taxon>
        <taxon>Embryophyta</taxon>
        <taxon>Tracheophyta</taxon>
        <taxon>Spermatophyta</taxon>
        <taxon>Magnoliopsida</taxon>
        <taxon>Ranunculales</taxon>
        <taxon>Ranunculaceae</taxon>
        <taxon>Thalictroideae</taxon>
        <taxon>Thalictrum</taxon>
    </lineage>
</organism>
<sequence>MDILVVGAEQGGYDDGNRYCTLELQPIPPGLQIFNNGEEKCDLGKEFLDNMVPESGSFFGQEQSVLGRIMGEGDGGEGGDGGGSSVAAITTTINLGNSISSLAVPFCGFPQNNKNGKLTV</sequence>
<evidence type="ECO:0000313" key="2">
    <source>
        <dbReference type="Proteomes" id="UP000554482"/>
    </source>
</evidence>
<accession>A0A7J6X117</accession>
<dbReference type="EMBL" id="JABWDY010007688">
    <property type="protein sequence ID" value="KAF5202747.1"/>
    <property type="molecule type" value="Genomic_DNA"/>
</dbReference>
<reference evidence="1 2" key="1">
    <citation type="submission" date="2020-06" db="EMBL/GenBank/DDBJ databases">
        <title>Transcriptomic and genomic resources for Thalictrum thalictroides and T. hernandezii: Facilitating candidate gene discovery in an emerging model plant lineage.</title>
        <authorList>
            <person name="Arias T."/>
            <person name="Riano-Pachon D.M."/>
            <person name="Di Stilio V.S."/>
        </authorList>
    </citation>
    <scope>NUCLEOTIDE SEQUENCE [LARGE SCALE GENOMIC DNA]</scope>
    <source>
        <strain evidence="2">cv. WT478/WT964</strain>
        <tissue evidence="1">Leaves</tissue>
    </source>
</reference>
<dbReference type="AlphaFoldDB" id="A0A7J6X117"/>
<gene>
    <name evidence="1" type="ORF">FRX31_007666</name>
</gene>
<dbReference type="Proteomes" id="UP000554482">
    <property type="component" value="Unassembled WGS sequence"/>
</dbReference>
<evidence type="ECO:0000313" key="1">
    <source>
        <dbReference type="EMBL" id="KAF5202747.1"/>
    </source>
</evidence>
<keyword evidence="2" id="KW-1185">Reference proteome</keyword>
<comment type="caution">
    <text evidence="1">The sequence shown here is derived from an EMBL/GenBank/DDBJ whole genome shotgun (WGS) entry which is preliminary data.</text>
</comment>